<gene>
    <name evidence="3" type="ORF">JNE38_05870</name>
</gene>
<organism evidence="3 4">
    <name type="scientific">Brevibacillus choshinensis</name>
    <dbReference type="NCBI Taxonomy" id="54911"/>
    <lineage>
        <taxon>Bacteria</taxon>
        <taxon>Bacillati</taxon>
        <taxon>Bacillota</taxon>
        <taxon>Bacilli</taxon>
        <taxon>Bacillales</taxon>
        <taxon>Paenibacillaceae</taxon>
        <taxon>Brevibacillus</taxon>
    </lineage>
</organism>
<sequence>MKTPFHDIFDEHRIGLPSVIGMNELSAKAAQEGLPFASDDSEKILFLAIDMQNDFMEKGELAVPGSHQDARNAAHFLYNHLDKITGIAVSLDTHQPQQIFHPIWWVDQEGNHPAPFTVITVEDVQSGKWRAVYHPEESLAYVTKLGEQSKKELCIWPYHCLEGTYGAALESQFGNMVFFHSMARKSTPLRIVKGKEPLSEMYGIIKPEVSRDGDAGNLALLRELKNYDRVLVVGEAKSHCVLESLRQILDFYESDADMTSRITVLSDCMSPIPGFEQSTEDAFAQLQEKYGITVTTSRALTFK</sequence>
<comment type="similarity">
    <text evidence="1">Belongs to the isochorismatase family.</text>
</comment>
<dbReference type="Gene3D" id="3.40.50.850">
    <property type="entry name" value="Isochorismatase-like"/>
    <property type="match status" value="1"/>
</dbReference>
<dbReference type="RefSeq" id="WP_203355676.1">
    <property type="nucleotide sequence ID" value="NZ_CP069127.1"/>
</dbReference>
<evidence type="ECO:0000313" key="4">
    <source>
        <dbReference type="Proteomes" id="UP000596248"/>
    </source>
</evidence>
<reference evidence="3 4" key="1">
    <citation type="submission" date="2021-01" db="EMBL/GenBank/DDBJ databases">
        <title>Identification of strong promoters based on the transcriptome of Brevibacillus choshinensis.</title>
        <authorList>
            <person name="Yao D."/>
            <person name="Zhang K."/>
            <person name="Wu J."/>
        </authorList>
    </citation>
    <scope>NUCLEOTIDE SEQUENCE [LARGE SCALE GENOMIC DNA]</scope>
    <source>
        <strain evidence="3 4">HPD31-SP3</strain>
    </source>
</reference>
<dbReference type="InterPro" id="IPR052347">
    <property type="entry name" value="Isochorismatase_Nicotinamidase"/>
</dbReference>
<accession>A0ABX7FTS1</accession>
<keyword evidence="2" id="KW-0378">Hydrolase</keyword>
<evidence type="ECO:0000256" key="1">
    <source>
        <dbReference type="ARBA" id="ARBA00006336"/>
    </source>
</evidence>
<dbReference type="PANTHER" id="PTHR11080">
    <property type="entry name" value="PYRAZINAMIDASE/NICOTINAMIDASE"/>
    <property type="match status" value="1"/>
</dbReference>
<dbReference type="InterPro" id="IPR036380">
    <property type="entry name" value="Isochorismatase-like_sf"/>
</dbReference>
<evidence type="ECO:0000256" key="2">
    <source>
        <dbReference type="ARBA" id="ARBA00022801"/>
    </source>
</evidence>
<evidence type="ECO:0008006" key="5">
    <source>
        <dbReference type="Google" id="ProtNLM"/>
    </source>
</evidence>
<dbReference type="SUPFAM" id="SSF52499">
    <property type="entry name" value="Isochorismatase-like hydrolases"/>
    <property type="match status" value="1"/>
</dbReference>
<protein>
    <recommendedName>
        <fullName evidence="5">Nicotinamidase</fullName>
    </recommendedName>
</protein>
<dbReference type="Proteomes" id="UP000596248">
    <property type="component" value="Chromosome"/>
</dbReference>
<keyword evidence="4" id="KW-1185">Reference proteome</keyword>
<dbReference type="EMBL" id="CP069127">
    <property type="protein sequence ID" value="QRG68677.1"/>
    <property type="molecule type" value="Genomic_DNA"/>
</dbReference>
<evidence type="ECO:0000313" key="3">
    <source>
        <dbReference type="EMBL" id="QRG68677.1"/>
    </source>
</evidence>
<proteinExistence type="inferred from homology"/>
<dbReference type="PANTHER" id="PTHR11080:SF2">
    <property type="entry name" value="LD05707P"/>
    <property type="match status" value="1"/>
</dbReference>
<name>A0ABX7FTS1_BRECH</name>